<feature type="non-terminal residue" evidence="5">
    <location>
        <position position="745"/>
    </location>
</feature>
<keyword evidence="1" id="KW-0479">Metal-binding</keyword>
<gene>
    <name evidence="5" type="ORF">AGLY_013602</name>
</gene>
<protein>
    <recommendedName>
        <fullName evidence="4">CCHC-type domain-containing protein</fullName>
    </recommendedName>
</protein>
<dbReference type="OrthoDB" id="6628276at2759"/>
<dbReference type="InterPro" id="IPR036875">
    <property type="entry name" value="Znf_CCHC_sf"/>
</dbReference>
<reference evidence="5 6" key="1">
    <citation type="submission" date="2019-08" db="EMBL/GenBank/DDBJ databases">
        <title>The genome of the soybean aphid Biotype 1, its phylome, world population structure and adaptation to the North American continent.</title>
        <authorList>
            <person name="Giordano R."/>
            <person name="Donthu R.K."/>
            <person name="Hernandez A.G."/>
            <person name="Wright C.L."/>
            <person name="Zimin A.V."/>
        </authorList>
    </citation>
    <scope>NUCLEOTIDE SEQUENCE [LARGE SCALE GENOMIC DNA]</scope>
    <source>
        <tissue evidence="5">Whole aphids</tissue>
    </source>
</reference>
<dbReference type="GO" id="GO:0008270">
    <property type="term" value="F:zinc ion binding"/>
    <property type="evidence" value="ECO:0007669"/>
    <property type="project" value="UniProtKB-KW"/>
</dbReference>
<evidence type="ECO:0000256" key="2">
    <source>
        <dbReference type="SAM" id="Coils"/>
    </source>
</evidence>
<feature type="domain" description="CCHC-type" evidence="4">
    <location>
        <begin position="175"/>
        <end position="190"/>
    </location>
</feature>
<dbReference type="InterPro" id="IPR001878">
    <property type="entry name" value="Znf_CCHC"/>
</dbReference>
<keyword evidence="6" id="KW-1185">Reference proteome</keyword>
<feature type="compositionally biased region" description="Basic and acidic residues" evidence="3">
    <location>
        <begin position="142"/>
        <end position="155"/>
    </location>
</feature>
<comment type="caution">
    <text evidence="5">The sequence shown here is derived from an EMBL/GenBank/DDBJ whole genome shotgun (WGS) entry which is preliminary data.</text>
</comment>
<dbReference type="InterPro" id="IPR043472">
    <property type="entry name" value="Macro_dom-like"/>
</dbReference>
<organism evidence="5 6">
    <name type="scientific">Aphis glycines</name>
    <name type="common">Soybean aphid</name>
    <dbReference type="NCBI Taxonomy" id="307491"/>
    <lineage>
        <taxon>Eukaryota</taxon>
        <taxon>Metazoa</taxon>
        <taxon>Ecdysozoa</taxon>
        <taxon>Arthropoda</taxon>
        <taxon>Hexapoda</taxon>
        <taxon>Insecta</taxon>
        <taxon>Pterygota</taxon>
        <taxon>Neoptera</taxon>
        <taxon>Paraneoptera</taxon>
        <taxon>Hemiptera</taxon>
        <taxon>Sternorrhyncha</taxon>
        <taxon>Aphidomorpha</taxon>
        <taxon>Aphidoidea</taxon>
        <taxon>Aphididae</taxon>
        <taxon>Aphidini</taxon>
        <taxon>Aphis</taxon>
        <taxon>Aphis</taxon>
    </lineage>
</organism>
<name>A0A6G0T6T1_APHGL</name>
<dbReference type="PROSITE" id="PS50158">
    <property type="entry name" value="ZF_CCHC"/>
    <property type="match status" value="1"/>
</dbReference>
<proteinExistence type="predicted"/>
<feature type="region of interest" description="Disordered" evidence="3">
    <location>
        <begin position="142"/>
        <end position="168"/>
    </location>
</feature>
<keyword evidence="1" id="KW-0863">Zinc-finger</keyword>
<dbReference type="Gene3D" id="4.10.60.10">
    <property type="entry name" value="Zinc finger, CCHC-type"/>
    <property type="match status" value="1"/>
</dbReference>
<dbReference type="Gene3D" id="3.40.220.10">
    <property type="entry name" value="Leucine Aminopeptidase, subunit E, domain 1"/>
    <property type="match status" value="1"/>
</dbReference>
<sequence>MCANEKAKQRLLQGIIIRLAGKARAAVKFRSIQSWTELKDTLKTSLEPQRTTPHLYLELYSIKQKGDKDVMTYLSRIEALQTLILEQETNGKSAEVATAFEDSLKAQTIQVFIEGLGKLKDFIKARNPPTLDKAIQAAREEERVRKSHDESKRFYEPSAKQNHGKTLTKKPSTPCFHCGKIGHWAKDCRSLQVKPNNGQTPQNAQKAIVITITCQTRSHQGGMQETKIRKFKAIRRISSYYLTKFKKLYTVECRRRAPGRKPENSRNLIRRNILNNTARQKIEQDHVQCQSPQTIPADSKFLIDSGSDLNLIKLSSMRDEVIVYDHTVYELKGITDNFVTTLGSVTIELQIGGEKRRVEFQVVKSDFPEFLQADSSLKKPTKKISEVSGNIFEMDPRISLACCVSADFEMTHGVAVQMRRKFGNLTQLRRLQKKNQQGIYYESHGVARLSHVSWELVISLDVQLLISKYHVIMAHYQATTTICEKMKNRLGNVEIEEICSLFIQRFSRATLPYLNEIEANHISIMLAMNNDDNRIRRGLGQTFRRMANVLYGLCSKIDVEFIINQITELNRSKVPSKSNIPEKIRFLQAEVNHSTQQLELQQQKVEQNLQYLQAQANLNIQNLNKLAFRTKVLEQSLLFELVLSKYAYETQNLISIINSALDGKIPTSVFTPQHIIKELLEIKVDLPIGNTFPVEVNIESLNEILRISEKNIFFKDNYLIYVIEISLITSEEYSIYHPIPLPIPH</sequence>
<keyword evidence="1" id="KW-0862">Zinc</keyword>
<evidence type="ECO:0000256" key="1">
    <source>
        <dbReference type="PROSITE-ProRule" id="PRU00047"/>
    </source>
</evidence>
<feature type="coiled-coil region" evidence="2">
    <location>
        <begin position="584"/>
        <end position="615"/>
    </location>
</feature>
<evidence type="ECO:0000313" key="5">
    <source>
        <dbReference type="EMBL" id="KAE9526954.1"/>
    </source>
</evidence>
<dbReference type="CDD" id="cd00303">
    <property type="entry name" value="retropepsin_like"/>
    <property type="match status" value="1"/>
</dbReference>
<evidence type="ECO:0000256" key="3">
    <source>
        <dbReference type="SAM" id="MobiDB-lite"/>
    </source>
</evidence>
<dbReference type="Pfam" id="PF00098">
    <property type="entry name" value="zf-CCHC"/>
    <property type="match status" value="1"/>
</dbReference>
<keyword evidence="2" id="KW-0175">Coiled coil</keyword>
<evidence type="ECO:0000313" key="6">
    <source>
        <dbReference type="Proteomes" id="UP000475862"/>
    </source>
</evidence>
<dbReference type="AlphaFoldDB" id="A0A6G0T6T1"/>
<dbReference type="SUPFAM" id="SSF57756">
    <property type="entry name" value="Retrovirus zinc finger-like domains"/>
    <property type="match status" value="1"/>
</dbReference>
<dbReference type="EMBL" id="VYZN01000054">
    <property type="protein sequence ID" value="KAE9526954.1"/>
    <property type="molecule type" value="Genomic_DNA"/>
</dbReference>
<dbReference type="SMART" id="SM00343">
    <property type="entry name" value="ZnF_C2HC"/>
    <property type="match status" value="1"/>
</dbReference>
<dbReference type="Pfam" id="PF12259">
    <property type="entry name" value="Baculo_F"/>
    <property type="match status" value="1"/>
</dbReference>
<dbReference type="InterPro" id="IPR005162">
    <property type="entry name" value="Retrotrans_gag_dom"/>
</dbReference>
<evidence type="ECO:0000259" key="4">
    <source>
        <dbReference type="PROSITE" id="PS50158"/>
    </source>
</evidence>
<dbReference type="InterPro" id="IPR022048">
    <property type="entry name" value="Envelope_fusion-like"/>
</dbReference>
<dbReference type="GO" id="GO:0003676">
    <property type="term" value="F:nucleic acid binding"/>
    <property type="evidence" value="ECO:0007669"/>
    <property type="project" value="InterPro"/>
</dbReference>
<accession>A0A6G0T6T1</accession>
<dbReference type="Proteomes" id="UP000475862">
    <property type="component" value="Unassembled WGS sequence"/>
</dbReference>
<dbReference type="Pfam" id="PF03732">
    <property type="entry name" value="Retrotrans_gag"/>
    <property type="match status" value="1"/>
</dbReference>